<reference evidence="2 3" key="1">
    <citation type="submission" date="2019-04" db="EMBL/GenBank/DDBJ databases">
        <title>Comparative genomics and transcriptomics to analyze fruiting body development in filamentous ascomycetes.</title>
        <authorList>
            <consortium name="DOE Joint Genome Institute"/>
            <person name="Lutkenhaus R."/>
            <person name="Traeger S."/>
            <person name="Breuer J."/>
            <person name="Kuo A."/>
            <person name="Lipzen A."/>
            <person name="Pangilinan J."/>
            <person name="Dilworth D."/>
            <person name="Sandor L."/>
            <person name="Poggeler S."/>
            <person name="Barry K."/>
            <person name="Grigoriev I.V."/>
            <person name="Nowrousian M."/>
        </authorList>
    </citation>
    <scope>NUCLEOTIDE SEQUENCE [LARGE SCALE GENOMIC DNA]</scope>
    <source>
        <strain evidence="2 3">CBS 389.68</strain>
    </source>
</reference>
<dbReference type="EMBL" id="ML220113">
    <property type="protein sequence ID" value="TGZ84069.1"/>
    <property type="molecule type" value="Genomic_DNA"/>
</dbReference>
<keyword evidence="1" id="KW-1133">Transmembrane helix</keyword>
<evidence type="ECO:0000313" key="3">
    <source>
        <dbReference type="Proteomes" id="UP000298138"/>
    </source>
</evidence>
<name>A0A4S2N489_9PEZI</name>
<dbReference type="AlphaFoldDB" id="A0A4S2N489"/>
<proteinExistence type="predicted"/>
<feature type="transmembrane region" description="Helical" evidence="1">
    <location>
        <begin position="43"/>
        <end position="63"/>
    </location>
</feature>
<feature type="transmembrane region" description="Helical" evidence="1">
    <location>
        <begin position="7"/>
        <end position="31"/>
    </location>
</feature>
<protein>
    <submittedName>
        <fullName evidence="2">Uncharacterized protein</fullName>
    </submittedName>
</protein>
<keyword evidence="3" id="KW-1185">Reference proteome</keyword>
<gene>
    <name evidence="2" type="ORF">EX30DRAFT_338637</name>
</gene>
<dbReference type="Proteomes" id="UP000298138">
    <property type="component" value="Unassembled WGS sequence"/>
</dbReference>
<evidence type="ECO:0000256" key="1">
    <source>
        <dbReference type="SAM" id="Phobius"/>
    </source>
</evidence>
<dbReference type="InParanoid" id="A0A4S2N489"/>
<keyword evidence="1" id="KW-0812">Transmembrane</keyword>
<accession>A0A4S2N489</accession>
<keyword evidence="1" id="KW-0472">Membrane</keyword>
<evidence type="ECO:0000313" key="2">
    <source>
        <dbReference type="EMBL" id="TGZ84069.1"/>
    </source>
</evidence>
<organism evidence="2 3">
    <name type="scientific">Ascodesmis nigricans</name>
    <dbReference type="NCBI Taxonomy" id="341454"/>
    <lineage>
        <taxon>Eukaryota</taxon>
        <taxon>Fungi</taxon>
        <taxon>Dikarya</taxon>
        <taxon>Ascomycota</taxon>
        <taxon>Pezizomycotina</taxon>
        <taxon>Pezizomycetes</taxon>
        <taxon>Pezizales</taxon>
        <taxon>Ascodesmidaceae</taxon>
        <taxon>Ascodesmis</taxon>
    </lineage>
</organism>
<sequence length="65" mass="6786">MLEECVLRYFLAQIGCGAGVFEVVVTVLVALSTGPPAPVNDSTDITCLVGVSVVLTPLFSLLLSF</sequence>